<proteinExistence type="predicted"/>
<feature type="domain" description="SGNH hydrolase-type esterase" evidence="2">
    <location>
        <begin position="42"/>
        <end position="257"/>
    </location>
</feature>
<keyword evidence="3" id="KW-0378">Hydrolase</keyword>
<dbReference type="InterPro" id="IPR037460">
    <property type="entry name" value="SEST-like"/>
</dbReference>
<gene>
    <name evidence="3" type="ORF">GCM10010201_06620</name>
</gene>
<evidence type="ECO:0000259" key="2">
    <source>
        <dbReference type="Pfam" id="PF13472"/>
    </source>
</evidence>
<evidence type="ECO:0000313" key="3">
    <source>
        <dbReference type="EMBL" id="GAA2513549.1"/>
    </source>
</evidence>
<dbReference type="Pfam" id="PF13472">
    <property type="entry name" value="Lipase_GDSL_2"/>
    <property type="match status" value="1"/>
</dbReference>
<keyword evidence="1" id="KW-0732">Signal</keyword>
<feature type="signal peptide" evidence="1">
    <location>
        <begin position="1"/>
        <end position="32"/>
    </location>
</feature>
<evidence type="ECO:0000313" key="4">
    <source>
        <dbReference type="Proteomes" id="UP001499978"/>
    </source>
</evidence>
<dbReference type="Proteomes" id="UP001499978">
    <property type="component" value="Unassembled WGS sequence"/>
</dbReference>
<keyword evidence="4" id="KW-1185">Reference proteome</keyword>
<dbReference type="PANTHER" id="PTHR37981:SF1">
    <property type="entry name" value="SGNH HYDROLASE-TYPE ESTERASE DOMAIN-CONTAINING PROTEIN"/>
    <property type="match status" value="1"/>
</dbReference>
<dbReference type="Gene3D" id="3.40.50.1110">
    <property type="entry name" value="SGNH hydrolase"/>
    <property type="match status" value="1"/>
</dbReference>
<dbReference type="GO" id="GO:0016787">
    <property type="term" value="F:hydrolase activity"/>
    <property type="evidence" value="ECO:0007669"/>
    <property type="project" value="UniProtKB-KW"/>
</dbReference>
<dbReference type="InterPro" id="IPR013830">
    <property type="entry name" value="SGNH_hydro"/>
</dbReference>
<feature type="chain" id="PRO_5045156584" evidence="1">
    <location>
        <begin position="33"/>
        <end position="271"/>
    </location>
</feature>
<name>A0ABN3N3D4_9ACTN</name>
<comment type="caution">
    <text evidence="3">The sequence shown here is derived from an EMBL/GenBank/DDBJ whole genome shotgun (WGS) entry which is preliminary data.</text>
</comment>
<dbReference type="InterPro" id="IPR036514">
    <property type="entry name" value="SGNH_hydro_sf"/>
</dbReference>
<dbReference type="SUPFAM" id="SSF52266">
    <property type="entry name" value="SGNH hydrolase"/>
    <property type="match status" value="1"/>
</dbReference>
<evidence type="ECO:0000256" key="1">
    <source>
        <dbReference type="SAM" id="SignalP"/>
    </source>
</evidence>
<protein>
    <submittedName>
        <fullName evidence="3">SGNH/GDSL hydrolase family protein</fullName>
    </submittedName>
</protein>
<dbReference type="RefSeq" id="WP_344167992.1">
    <property type="nucleotide sequence ID" value="NZ_BAAARY010000002.1"/>
</dbReference>
<dbReference type="EMBL" id="BAAARY010000002">
    <property type="protein sequence ID" value="GAA2513549.1"/>
    <property type="molecule type" value="Genomic_DNA"/>
</dbReference>
<reference evidence="3 4" key="1">
    <citation type="journal article" date="2019" name="Int. J. Syst. Evol. Microbiol.">
        <title>The Global Catalogue of Microorganisms (GCM) 10K type strain sequencing project: providing services to taxonomists for standard genome sequencing and annotation.</title>
        <authorList>
            <consortium name="The Broad Institute Genomics Platform"/>
            <consortium name="The Broad Institute Genome Sequencing Center for Infectious Disease"/>
            <person name="Wu L."/>
            <person name="Ma J."/>
        </authorList>
    </citation>
    <scope>NUCLEOTIDE SEQUENCE [LARGE SCALE GENOMIC DNA]</scope>
    <source>
        <strain evidence="3 4">JCM 3367</strain>
    </source>
</reference>
<accession>A0ABN3N3D4</accession>
<organism evidence="3 4">
    <name type="scientific">Pilimelia columellifera subsp. columellifera</name>
    <dbReference type="NCBI Taxonomy" id="706583"/>
    <lineage>
        <taxon>Bacteria</taxon>
        <taxon>Bacillati</taxon>
        <taxon>Actinomycetota</taxon>
        <taxon>Actinomycetes</taxon>
        <taxon>Micromonosporales</taxon>
        <taxon>Micromonosporaceae</taxon>
        <taxon>Pilimelia</taxon>
    </lineage>
</organism>
<dbReference type="PANTHER" id="PTHR37981">
    <property type="entry name" value="LIPASE 2"/>
    <property type="match status" value="1"/>
</dbReference>
<sequence>MDVRASRRVISLLSFLLVAATTAVVAPASAFAAASPTRYVSLGDSYSAGVGAGDYDAASGSCRRSRHAYPRQWVAAHAGAVATYLACSGADTATLLRDQAPGVPVNATLVTVSIGGNDVGFGQVIAACVASGESKCANAVNTATGKIENALPARLDAVYRDLRRRAPGARLVVLGYPRLYELNMACASAVSATKRRRLNGAADALAAVTKARAEAAGAAFVDVRPRFVGHGLCGAPSWIKGLIRGIPHESYHPDRTGQISGYLPALSAAAG</sequence>
<dbReference type="CDD" id="cd01823">
    <property type="entry name" value="SEST_like"/>
    <property type="match status" value="1"/>
</dbReference>